<reference evidence="1 2" key="1">
    <citation type="submission" date="2020-07" db="EMBL/GenBank/DDBJ databases">
        <title>Genomic Encyclopedia of Type Strains, Phase IV (KMG-V): Genome sequencing to study the core and pangenomes of soil and plant-associated prokaryotes.</title>
        <authorList>
            <person name="Whitman W."/>
        </authorList>
    </citation>
    <scope>NUCLEOTIDE SEQUENCE [LARGE SCALE GENOMIC DNA]</scope>
    <source>
        <strain evidence="1 2">RH4WT92</strain>
    </source>
</reference>
<evidence type="ECO:0000313" key="2">
    <source>
        <dbReference type="Proteomes" id="UP000578622"/>
    </source>
</evidence>
<keyword evidence="2" id="KW-1185">Reference proteome</keyword>
<gene>
    <name evidence="1" type="ORF">FHW20_004465</name>
</gene>
<organism evidence="1 2">
    <name type="scientific">Brucella intermedia</name>
    <dbReference type="NCBI Taxonomy" id="94625"/>
    <lineage>
        <taxon>Bacteria</taxon>
        <taxon>Pseudomonadati</taxon>
        <taxon>Pseudomonadota</taxon>
        <taxon>Alphaproteobacteria</taxon>
        <taxon>Hyphomicrobiales</taxon>
        <taxon>Brucellaceae</taxon>
        <taxon>Brucella/Ochrobactrum group</taxon>
        <taxon>Brucella</taxon>
    </lineage>
</organism>
<accession>A0ABR6AVH9</accession>
<dbReference type="Proteomes" id="UP000578622">
    <property type="component" value="Unassembled WGS sequence"/>
</dbReference>
<sequence>MLSSIDIFPVANDADRNSKENGLADVPGRRTVMRIQQADSVTVTNLGGALHAQGCRSL</sequence>
<proteinExistence type="predicted"/>
<name>A0ABR6AVH9_9HYPH</name>
<evidence type="ECO:0000313" key="1">
    <source>
        <dbReference type="EMBL" id="MBA8853484.1"/>
    </source>
</evidence>
<protein>
    <submittedName>
        <fullName evidence="1">Uncharacterized protein</fullName>
    </submittedName>
</protein>
<dbReference type="EMBL" id="JACGXG010000011">
    <property type="protein sequence ID" value="MBA8853484.1"/>
    <property type="molecule type" value="Genomic_DNA"/>
</dbReference>
<comment type="caution">
    <text evidence="1">The sequence shown here is derived from an EMBL/GenBank/DDBJ whole genome shotgun (WGS) entry which is preliminary data.</text>
</comment>